<proteinExistence type="predicted"/>
<organism evidence="2 3">
    <name type="scientific">Mucilaginibacter myungsuensis</name>
    <dbReference type="NCBI Taxonomy" id="649104"/>
    <lineage>
        <taxon>Bacteria</taxon>
        <taxon>Pseudomonadati</taxon>
        <taxon>Bacteroidota</taxon>
        <taxon>Sphingobacteriia</taxon>
        <taxon>Sphingobacteriales</taxon>
        <taxon>Sphingobacteriaceae</taxon>
        <taxon>Mucilaginibacter</taxon>
    </lineage>
</organism>
<sequence length="120" mass="13530">MATTKELIEKINSFFSDGNMEAFMDYAADDMVWEMYSSTTGHTTLNGREAINSMEMPPNMPEKMEFKFDTIVIEGDIASVQGSSSGTRPDGKPYKGHFCDVYHFKNDKIAKMVSYVIDSE</sequence>
<dbReference type="PANTHER" id="PTHR41252:SF1">
    <property type="entry name" value="BLR2505 PROTEIN"/>
    <property type="match status" value="1"/>
</dbReference>
<keyword evidence="3" id="KW-1185">Reference proteome</keyword>
<dbReference type="PANTHER" id="PTHR41252">
    <property type="entry name" value="BLR2505 PROTEIN"/>
    <property type="match status" value="1"/>
</dbReference>
<gene>
    <name evidence="2" type="ORF">IRJ16_18715</name>
</gene>
<dbReference type="EMBL" id="JADFFL010000008">
    <property type="protein sequence ID" value="MBE9663923.1"/>
    <property type="molecule type" value="Genomic_DNA"/>
</dbReference>
<dbReference type="InterPro" id="IPR037401">
    <property type="entry name" value="SnoaL-like"/>
</dbReference>
<dbReference type="Gene3D" id="3.10.450.50">
    <property type="match status" value="1"/>
</dbReference>
<dbReference type="InterPro" id="IPR032710">
    <property type="entry name" value="NTF2-like_dom_sf"/>
</dbReference>
<evidence type="ECO:0000259" key="1">
    <source>
        <dbReference type="Pfam" id="PF12680"/>
    </source>
</evidence>
<accession>A0A929L1K0</accession>
<dbReference type="RefSeq" id="WP_194113172.1">
    <property type="nucleotide sequence ID" value="NZ_JADFFL010000008.1"/>
</dbReference>
<dbReference type="Pfam" id="PF12680">
    <property type="entry name" value="SnoaL_2"/>
    <property type="match status" value="1"/>
</dbReference>
<name>A0A929L1K0_9SPHI</name>
<dbReference type="SUPFAM" id="SSF54427">
    <property type="entry name" value="NTF2-like"/>
    <property type="match status" value="1"/>
</dbReference>
<reference evidence="2" key="1">
    <citation type="submission" date="2020-10" db="EMBL/GenBank/DDBJ databases">
        <title>Mucilaginibacter mali sp. nov., isolated from rhizosphere soil of apple orchard.</title>
        <authorList>
            <person name="Lee J.-S."/>
            <person name="Kim H.S."/>
            <person name="Kim J.-S."/>
        </authorList>
    </citation>
    <scope>NUCLEOTIDE SEQUENCE</scope>
    <source>
        <strain evidence="2">KCTC 22746</strain>
    </source>
</reference>
<feature type="domain" description="SnoaL-like" evidence="1">
    <location>
        <begin position="13"/>
        <end position="111"/>
    </location>
</feature>
<evidence type="ECO:0000313" key="2">
    <source>
        <dbReference type="EMBL" id="MBE9663923.1"/>
    </source>
</evidence>
<dbReference type="AlphaFoldDB" id="A0A929L1K0"/>
<comment type="caution">
    <text evidence="2">The sequence shown here is derived from an EMBL/GenBank/DDBJ whole genome shotgun (WGS) entry which is preliminary data.</text>
</comment>
<evidence type="ECO:0000313" key="3">
    <source>
        <dbReference type="Proteomes" id="UP000622475"/>
    </source>
</evidence>
<dbReference type="Proteomes" id="UP000622475">
    <property type="component" value="Unassembled WGS sequence"/>
</dbReference>
<protein>
    <submittedName>
        <fullName evidence="2">Nuclear transport factor 2 family protein</fullName>
    </submittedName>
</protein>